<feature type="compositionally biased region" description="Polar residues" evidence="1">
    <location>
        <begin position="520"/>
        <end position="530"/>
    </location>
</feature>
<evidence type="ECO:0000313" key="2">
    <source>
        <dbReference type="EMBL" id="TFK99462.1"/>
    </source>
</evidence>
<gene>
    <name evidence="2" type="ORF">BDV98DRAFT_605997</name>
</gene>
<dbReference type="Proteomes" id="UP000305067">
    <property type="component" value="Unassembled WGS sequence"/>
</dbReference>
<organism evidence="2 3">
    <name type="scientific">Pterulicium gracile</name>
    <dbReference type="NCBI Taxonomy" id="1884261"/>
    <lineage>
        <taxon>Eukaryota</taxon>
        <taxon>Fungi</taxon>
        <taxon>Dikarya</taxon>
        <taxon>Basidiomycota</taxon>
        <taxon>Agaricomycotina</taxon>
        <taxon>Agaricomycetes</taxon>
        <taxon>Agaricomycetidae</taxon>
        <taxon>Agaricales</taxon>
        <taxon>Pleurotineae</taxon>
        <taxon>Pterulaceae</taxon>
        <taxon>Pterulicium</taxon>
    </lineage>
</organism>
<protein>
    <submittedName>
        <fullName evidence="2">Uncharacterized protein</fullName>
    </submittedName>
</protein>
<dbReference type="AlphaFoldDB" id="A0A5C3QBQ5"/>
<dbReference type="EMBL" id="ML178833">
    <property type="protein sequence ID" value="TFK99462.1"/>
    <property type="molecule type" value="Genomic_DNA"/>
</dbReference>
<evidence type="ECO:0000313" key="3">
    <source>
        <dbReference type="Proteomes" id="UP000305067"/>
    </source>
</evidence>
<accession>A0A5C3QBQ5</accession>
<sequence>MPHIWFGHIKTSSFDTTPIFARFTTSTVVAMSRLVNHTLLVPFSNDLAPAPEAPDNYFTSTADWNFDYDCYTVVREHECGVTTGDIILNVTSEDEARERAMMMLNFSGGGVSLQGQVFCTDELVANDGSRFGYGAGEIPCEGAYLVAKMDETDNENAYGQYDMDDSGSSTWFNLKYRGLSSEDHKLELFDVRTNSDSPQKHHRISVSLHYAAISLGPHSALNTRSGPGRLGVGWDDASLVYHGSGWATTAVAQAPQQKLHADPTEPVVSTSSRGDSAEVAFGLPGGMNTANPGDSVCITFFGTSITVWNAGTSNRAGSLSFSVSLDGGERREIITDSNVLFEEGSGSLSADVRHTVNITLSSEANLSIRGYAYLPTFETLAKGEALHVEWEKAHPVSPGSPTAAPTSSPTNPSNTHTSPAGPIAGAVAGFVALVLLSREEVDLDPFKPEYSDAIPPHAAMMTPYTKTHIIGTHGIDESSLLTQNSLGPSTAGTTFSRLEAASETRLSELQERRAEREVNSVRSGSLQSSAGPGAGYDEQLRNLLARVEAIERPPAYGDLDSQNPRSAI</sequence>
<evidence type="ECO:0000256" key="1">
    <source>
        <dbReference type="SAM" id="MobiDB-lite"/>
    </source>
</evidence>
<keyword evidence="3" id="KW-1185">Reference proteome</keyword>
<feature type="region of interest" description="Disordered" evidence="1">
    <location>
        <begin position="512"/>
        <end position="537"/>
    </location>
</feature>
<proteinExistence type="predicted"/>
<feature type="compositionally biased region" description="Low complexity" evidence="1">
    <location>
        <begin position="397"/>
        <end position="421"/>
    </location>
</feature>
<feature type="region of interest" description="Disordered" evidence="1">
    <location>
        <begin position="392"/>
        <end position="421"/>
    </location>
</feature>
<name>A0A5C3QBQ5_9AGAR</name>
<reference evidence="2 3" key="1">
    <citation type="journal article" date="2019" name="Nat. Ecol. Evol.">
        <title>Megaphylogeny resolves global patterns of mushroom evolution.</title>
        <authorList>
            <person name="Varga T."/>
            <person name="Krizsan K."/>
            <person name="Foldi C."/>
            <person name="Dima B."/>
            <person name="Sanchez-Garcia M."/>
            <person name="Sanchez-Ramirez S."/>
            <person name="Szollosi G.J."/>
            <person name="Szarkandi J.G."/>
            <person name="Papp V."/>
            <person name="Albert L."/>
            <person name="Andreopoulos W."/>
            <person name="Angelini C."/>
            <person name="Antonin V."/>
            <person name="Barry K.W."/>
            <person name="Bougher N.L."/>
            <person name="Buchanan P."/>
            <person name="Buyck B."/>
            <person name="Bense V."/>
            <person name="Catcheside P."/>
            <person name="Chovatia M."/>
            <person name="Cooper J."/>
            <person name="Damon W."/>
            <person name="Desjardin D."/>
            <person name="Finy P."/>
            <person name="Geml J."/>
            <person name="Haridas S."/>
            <person name="Hughes K."/>
            <person name="Justo A."/>
            <person name="Karasinski D."/>
            <person name="Kautmanova I."/>
            <person name="Kiss B."/>
            <person name="Kocsube S."/>
            <person name="Kotiranta H."/>
            <person name="LaButti K.M."/>
            <person name="Lechner B.E."/>
            <person name="Liimatainen K."/>
            <person name="Lipzen A."/>
            <person name="Lukacs Z."/>
            <person name="Mihaltcheva S."/>
            <person name="Morgado L.N."/>
            <person name="Niskanen T."/>
            <person name="Noordeloos M.E."/>
            <person name="Ohm R.A."/>
            <person name="Ortiz-Santana B."/>
            <person name="Ovrebo C."/>
            <person name="Racz N."/>
            <person name="Riley R."/>
            <person name="Savchenko A."/>
            <person name="Shiryaev A."/>
            <person name="Soop K."/>
            <person name="Spirin V."/>
            <person name="Szebenyi C."/>
            <person name="Tomsovsky M."/>
            <person name="Tulloss R.E."/>
            <person name="Uehling J."/>
            <person name="Grigoriev I.V."/>
            <person name="Vagvolgyi C."/>
            <person name="Papp T."/>
            <person name="Martin F.M."/>
            <person name="Miettinen O."/>
            <person name="Hibbett D.S."/>
            <person name="Nagy L.G."/>
        </authorList>
    </citation>
    <scope>NUCLEOTIDE SEQUENCE [LARGE SCALE GENOMIC DNA]</scope>
    <source>
        <strain evidence="2 3">CBS 309.79</strain>
    </source>
</reference>